<evidence type="ECO:0008006" key="3">
    <source>
        <dbReference type="Google" id="ProtNLM"/>
    </source>
</evidence>
<reference evidence="1" key="1">
    <citation type="submission" date="2019-10" db="EMBL/GenBank/DDBJ databases">
        <title>Draft genome sequece of Microseira wollei NIES-4236.</title>
        <authorList>
            <person name="Yamaguchi H."/>
            <person name="Suzuki S."/>
            <person name="Kawachi M."/>
        </authorList>
    </citation>
    <scope>NUCLEOTIDE SEQUENCE</scope>
    <source>
        <strain evidence="1">NIES-4236</strain>
    </source>
</reference>
<gene>
    <name evidence="1" type="ORF">MiSe_34360</name>
</gene>
<dbReference type="AlphaFoldDB" id="A0AAV3XE80"/>
<accession>A0AAV3XE80</accession>
<organism evidence="1 2">
    <name type="scientific">Microseira wollei NIES-4236</name>
    <dbReference type="NCBI Taxonomy" id="2530354"/>
    <lineage>
        <taxon>Bacteria</taxon>
        <taxon>Bacillati</taxon>
        <taxon>Cyanobacteriota</taxon>
        <taxon>Cyanophyceae</taxon>
        <taxon>Oscillatoriophycideae</taxon>
        <taxon>Aerosakkonematales</taxon>
        <taxon>Aerosakkonemataceae</taxon>
        <taxon>Microseira</taxon>
    </lineage>
</organism>
<name>A0AAV3XE80_9CYAN</name>
<evidence type="ECO:0000313" key="2">
    <source>
        <dbReference type="Proteomes" id="UP001050975"/>
    </source>
</evidence>
<dbReference type="EMBL" id="BLAY01000050">
    <property type="protein sequence ID" value="GET38677.1"/>
    <property type="molecule type" value="Genomic_DNA"/>
</dbReference>
<comment type="caution">
    <text evidence="1">The sequence shown here is derived from an EMBL/GenBank/DDBJ whole genome shotgun (WGS) entry which is preliminary data.</text>
</comment>
<evidence type="ECO:0000313" key="1">
    <source>
        <dbReference type="EMBL" id="GET38677.1"/>
    </source>
</evidence>
<dbReference type="Proteomes" id="UP001050975">
    <property type="component" value="Unassembled WGS sequence"/>
</dbReference>
<protein>
    <recommendedName>
        <fullName evidence="3">Transposase</fullName>
    </recommendedName>
</protein>
<sequence length="72" mass="8233">MQVWGGQNAHPTSLKFLWGGHSARLLFNLVILTYLIQPERLAKSDRPVPTPFNLPNFPKLTLEFVTTLSHYL</sequence>
<proteinExistence type="predicted"/>
<keyword evidence="2" id="KW-1185">Reference proteome</keyword>